<dbReference type="SUPFAM" id="SSF158472">
    <property type="entry name" value="HAMP domain-like"/>
    <property type="match status" value="1"/>
</dbReference>
<reference evidence="8 9" key="1">
    <citation type="submission" date="2023-03" db="EMBL/GenBank/DDBJ databases">
        <authorList>
            <person name="Kaur S."/>
            <person name="Espinosa-Saiz D."/>
            <person name="Velazquez E."/>
            <person name="Menendez E."/>
            <person name="diCenzo G.C."/>
        </authorList>
    </citation>
    <scope>NUCLEOTIDE SEQUENCE [LARGE SCALE GENOMIC DNA]</scope>
    <source>
        <strain evidence="8 9">LMG 27395</strain>
    </source>
</reference>
<gene>
    <name evidence="8" type="ORF">PYH38_001315</name>
</gene>
<keyword evidence="5" id="KW-1133">Transmembrane helix</keyword>
<sequence length="604" mass="65467">MKLNIARGLMIFGAIVTAGLMISIGIKTYAFNKLRVNGPVYTQVVYGKDLIADILPPPLYTVESYMLAMEAVSSPEFAKANLDKIATLKSAYDDRRAYWQSSTAPEPLMAKLENDVLAKADLYWRVMENKFLAPFRNGDPISAGHAMAELKASFHHHETAVNELVAMADSFLKEQEASAASDTDTLSAAAIASSAISVCLLLSGLWFFSRHAVQPLAEMSSYMQRLADGDYSGNVPYAERSDEIGAVAKSVAIFREAAIERRNARQRADEERRQRDEQEAVLGRQKAAEEESRQQVIEHLTRGLERLSTGDLSIRIAETFAQEYDELRSEFNGSIERLAETISSVLHTTTRLRTNSSEIAVATDDLAKRTEQQAASLEQTASAFDEITVAVRNSSERAREAGLVMAAAKDGAEKSATVVRDAVVAMERIAGSSTQIRQIINVIDEIAFQTNLLALNAGVEAARAGEAGKGFAVVAQEVRELAGRSAKAAKEIKTLIETSAREVAGGVQLVNRTGEALAGIEGHVLQVTGLIGTIVTAADEQSAGLSEINAALHRMDQMTQQNAAMVEQTNAACRALSDEVQDLDRVAGQFQVTKRDQVVARKAA</sequence>
<dbReference type="PRINTS" id="PR00260">
    <property type="entry name" value="CHEMTRNSDUCR"/>
</dbReference>
<keyword evidence="3" id="KW-0807">Transducer</keyword>
<evidence type="ECO:0000256" key="5">
    <source>
        <dbReference type="SAM" id="Phobius"/>
    </source>
</evidence>
<feature type="domain" description="HAMP" evidence="7">
    <location>
        <begin position="210"/>
        <end position="263"/>
    </location>
</feature>
<evidence type="ECO:0000256" key="2">
    <source>
        <dbReference type="ARBA" id="ARBA00029447"/>
    </source>
</evidence>
<dbReference type="Gene3D" id="1.10.287.950">
    <property type="entry name" value="Methyl-accepting chemotaxis protein"/>
    <property type="match status" value="1"/>
</dbReference>
<dbReference type="InterPro" id="IPR051310">
    <property type="entry name" value="MCP_chemotaxis"/>
</dbReference>
<feature type="transmembrane region" description="Helical" evidence="5">
    <location>
        <begin position="186"/>
        <end position="208"/>
    </location>
</feature>
<dbReference type="Proteomes" id="UP001235547">
    <property type="component" value="Chromosome 2"/>
</dbReference>
<evidence type="ECO:0000256" key="4">
    <source>
        <dbReference type="SAM" id="MobiDB-lite"/>
    </source>
</evidence>
<dbReference type="PANTHER" id="PTHR43531">
    <property type="entry name" value="PROTEIN ICFG"/>
    <property type="match status" value="1"/>
</dbReference>
<evidence type="ECO:0000256" key="1">
    <source>
        <dbReference type="ARBA" id="ARBA00022500"/>
    </source>
</evidence>
<keyword evidence="5" id="KW-0812">Transmembrane</keyword>
<dbReference type="PROSITE" id="PS50885">
    <property type="entry name" value="HAMP"/>
    <property type="match status" value="2"/>
</dbReference>
<feature type="domain" description="HAMP" evidence="7">
    <location>
        <begin position="291"/>
        <end position="343"/>
    </location>
</feature>
<name>A0ABY8CMR1_9HYPH</name>
<dbReference type="InterPro" id="IPR003660">
    <property type="entry name" value="HAMP_dom"/>
</dbReference>
<dbReference type="RefSeq" id="WP_280730640.1">
    <property type="nucleotide sequence ID" value="NZ_CP120367.1"/>
</dbReference>
<dbReference type="PANTHER" id="PTHR43531:SF11">
    <property type="entry name" value="METHYL-ACCEPTING CHEMOTAXIS PROTEIN 3"/>
    <property type="match status" value="1"/>
</dbReference>
<keyword evidence="5" id="KW-0472">Membrane</keyword>
<evidence type="ECO:0000313" key="8">
    <source>
        <dbReference type="EMBL" id="WEX79939.1"/>
    </source>
</evidence>
<keyword evidence="1" id="KW-0145">Chemotaxis</keyword>
<dbReference type="SMART" id="SM00283">
    <property type="entry name" value="MA"/>
    <property type="match status" value="1"/>
</dbReference>
<dbReference type="Gene3D" id="6.10.340.10">
    <property type="match status" value="1"/>
</dbReference>
<dbReference type="Pfam" id="PF00672">
    <property type="entry name" value="HAMP"/>
    <property type="match status" value="2"/>
</dbReference>
<feature type="compositionally biased region" description="Basic and acidic residues" evidence="4">
    <location>
        <begin position="264"/>
        <end position="278"/>
    </location>
</feature>
<protein>
    <submittedName>
        <fullName evidence="8">Methyl-accepting chemotaxis protein</fullName>
    </submittedName>
</protein>
<dbReference type="Pfam" id="PF00015">
    <property type="entry name" value="MCPsignal"/>
    <property type="match status" value="1"/>
</dbReference>
<dbReference type="SMART" id="SM00304">
    <property type="entry name" value="HAMP"/>
    <property type="match status" value="2"/>
</dbReference>
<evidence type="ECO:0000259" key="7">
    <source>
        <dbReference type="PROSITE" id="PS50885"/>
    </source>
</evidence>
<keyword evidence="9" id="KW-1185">Reference proteome</keyword>
<dbReference type="SUPFAM" id="SSF58104">
    <property type="entry name" value="Methyl-accepting chemotaxis protein (MCP) signaling domain"/>
    <property type="match status" value="1"/>
</dbReference>
<proteinExistence type="inferred from homology"/>
<dbReference type="InterPro" id="IPR004090">
    <property type="entry name" value="Chemotax_Me-accpt_rcpt"/>
</dbReference>
<evidence type="ECO:0000313" key="9">
    <source>
        <dbReference type="Proteomes" id="UP001235547"/>
    </source>
</evidence>
<dbReference type="CDD" id="cd06225">
    <property type="entry name" value="HAMP"/>
    <property type="match status" value="1"/>
</dbReference>
<feature type="transmembrane region" description="Helical" evidence="5">
    <location>
        <begin position="6"/>
        <end position="26"/>
    </location>
</feature>
<accession>A0ABY8CMR1</accession>
<organism evidence="8 9">
    <name type="scientific">Sinorhizobium numidicum</name>
    <dbReference type="NCBI Taxonomy" id="680248"/>
    <lineage>
        <taxon>Bacteria</taxon>
        <taxon>Pseudomonadati</taxon>
        <taxon>Pseudomonadota</taxon>
        <taxon>Alphaproteobacteria</taxon>
        <taxon>Hyphomicrobiales</taxon>
        <taxon>Rhizobiaceae</taxon>
        <taxon>Sinorhizobium/Ensifer group</taxon>
        <taxon>Sinorhizobium</taxon>
    </lineage>
</organism>
<evidence type="ECO:0000259" key="6">
    <source>
        <dbReference type="PROSITE" id="PS50111"/>
    </source>
</evidence>
<dbReference type="CDD" id="cd11386">
    <property type="entry name" value="MCP_signal"/>
    <property type="match status" value="1"/>
</dbReference>
<dbReference type="PROSITE" id="PS50111">
    <property type="entry name" value="CHEMOTAXIS_TRANSDUC_2"/>
    <property type="match status" value="1"/>
</dbReference>
<feature type="domain" description="Methyl-accepting transducer" evidence="6">
    <location>
        <begin position="348"/>
        <end position="577"/>
    </location>
</feature>
<feature type="region of interest" description="Disordered" evidence="4">
    <location>
        <begin position="264"/>
        <end position="290"/>
    </location>
</feature>
<dbReference type="InterPro" id="IPR004089">
    <property type="entry name" value="MCPsignal_dom"/>
</dbReference>
<comment type="similarity">
    <text evidence="2">Belongs to the methyl-accepting chemotaxis (MCP) protein family.</text>
</comment>
<dbReference type="EMBL" id="CP120370">
    <property type="protein sequence ID" value="WEX79939.1"/>
    <property type="molecule type" value="Genomic_DNA"/>
</dbReference>
<evidence type="ECO:0000256" key="3">
    <source>
        <dbReference type="PROSITE-ProRule" id="PRU00284"/>
    </source>
</evidence>